<sequence length="446" mass="47584">MQSHLRLRRVVTLLSFLAALIILSLPFHGKADNDVVYVVPIENSVEKGLSSFLKRGVETAEKENAKAIIFEINTPGGAVDAAGEIGKLFTSTSLKTVSFINKDALSAGAFISLNTDEIYMVPGATMGAAAIIDSEGNAADQKAQSYWLSAMKGAAEQNGRDPIYALAMADTDVDLPELGSPKGKLLTLTSDQAFEVGYSEGTVASIDEVLVKIGYPNAEIRTIEESFAEKLARFITNPVVIPILLSVGSLGLILELYSPGFGIPGFMGISALLLFFYGHLVAGLAGYETLILFVLGIGLIILEFFLPGGVAGIIGFISILASLFLATDNVVYMGISLLIAIGVSILASILMIKVFGKKMKIFKKLVLTDSTNTESGYVSNETRTELVGLVGQTLTALRPSGTVVVEDERLDVVSEGAFIEKNKNVKIVKVEGARIVVREIPNLNKE</sequence>
<proteinExistence type="predicted"/>
<evidence type="ECO:0000259" key="8">
    <source>
        <dbReference type="Pfam" id="PF25145"/>
    </source>
</evidence>
<evidence type="ECO:0000313" key="10">
    <source>
        <dbReference type="Proteomes" id="UP000682111"/>
    </source>
</evidence>
<dbReference type="InterPro" id="IPR056738">
    <property type="entry name" value="NfeD1b_N"/>
</dbReference>
<feature type="domain" description="NfeD integral membrane" evidence="7">
    <location>
        <begin position="240"/>
        <end position="353"/>
    </location>
</feature>
<dbReference type="InterPro" id="IPR056739">
    <property type="entry name" value="NfeD_membrane"/>
</dbReference>
<keyword evidence="10" id="KW-1185">Reference proteome</keyword>
<keyword evidence="2 5" id="KW-0812">Transmembrane</keyword>
<evidence type="ECO:0000313" key="9">
    <source>
        <dbReference type="EMBL" id="GIN60413.1"/>
    </source>
</evidence>
<dbReference type="Pfam" id="PF25145">
    <property type="entry name" value="NfeD1b_N"/>
    <property type="match status" value="1"/>
</dbReference>
<dbReference type="CDD" id="cd07021">
    <property type="entry name" value="Clp_protease_NfeD_like"/>
    <property type="match status" value="1"/>
</dbReference>
<feature type="domain" description="NfeD1b N-terminal" evidence="8">
    <location>
        <begin position="35"/>
        <end position="222"/>
    </location>
</feature>
<dbReference type="Pfam" id="PF24961">
    <property type="entry name" value="NfeD_membrane"/>
    <property type="match status" value="1"/>
</dbReference>
<reference evidence="9" key="1">
    <citation type="submission" date="2021-03" db="EMBL/GenBank/DDBJ databases">
        <title>Antimicrobial resistance genes in bacteria isolated from Japanese honey, and their potential for conferring macrolide and lincosamide resistance in the American foulbrood pathogen Paenibacillus larvae.</title>
        <authorList>
            <person name="Okamoto M."/>
            <person name="Kumagai M."/>
            <person name="Kanamori H."/>
            <person name="Takamatsu D."/>
        </authorList>
    </citation>
    <scope>NUCLEOTIDE SEQUENCE</scope>
    <source>
        <strain evidence="9">J27TS8</strain>
    </source>
</reference>
<dbReference type="InterPro" id="IPR012340">
    <property type="entry name" value="NA-bd_OB-fold"/>
</dbReference>
<evidence type="ECO:0000259" key="6">
    <source>
        <dbReference type="Pfam" id="PF01957"/>
    </source>
</evidence>
<dbReference type="InterPro" id="IPR002810">
    <property type="entry name" value="NfeD-like_C"/>
</dbReference>
<feature type="transmembrane region" description="Helical" evidence="5">
    <location>
        <begin position="309"/>
        <end position="326"/>
    </location>
</feature>
<dbReference type="Proteomes" id="UP000682111">
    <property type="component" value="Unassembled WGS sequence"/>
</dbReference>
<feature type="transmembrane region" description="Helical" evidence="5">
    <location>
        <begin position="234"/>
        <end position="254"/>
    </location>
</feature>
<dbReference type="AlphaFoldDB" id="A0A919WEP2"/>
<dbReference type="SUPFAM" id="SSF52096">
    <property type="entry name" value="ClpP/crotonase"/>
    <property type="match status" value="1"/>
</dbReference>
<feature type="transmembrane region" description="Helical" evidence="5">
    <location>
        <begin position="332"/>
        <end position="355"/>
    </location>
</feature>
<dbReference type="GO" id="GO:0005886">
    <property type="term" value="C:plasma membrane"/>
    <property type="evidence" value="ECO:0007669"/>
    <property type="project" value="TreeGrafter"/>
</dbReference>
<organism evidence="9 10">
    <name type="scientific">Robertmurraya siralis</name>
    <dbReference type="NCBI Taxonomy" id="77777"/>
    <lineage>
        <taxon>Bacteria</taxon>
        <taxon>Bacillati</taxon>
        <taxon>Bacillota</taxon>
        <taxon>Bacilli</taxon>
        <taxon>Bacillales</taxon>
        <taxon>Bacillaceae</taxon>
        <taxon>Robertmurraya</taxon>
    </lineage>
</organism>
<dbReference type="Gene3D" id="2.40.50.140">
    <property type="entry name" value="Nucleic acid-binding proteins"/>
    <property type="match status" value="1"/>
</dbReference>
<dbReference type="PANTHER" id="PTHR33507">
    <property type="entry name" value="INNER MEMBRANE PROTEIN YBBJ"/>
    <property type="match status" value="1"/>
</dbReference>
<dbReference type="Gene3D" id="3.90.226.10">
    <property type="entry name" value="2-enoyl-CoA Hydratase, Chain A, domain 1"/>
    <property type="match status" value="1"/>
</dbReference>
<evidence type="ECO:0000256" key="4">
    <source>
        <dbReference type="ARBA" id="ARBA00023136"/>
    </source>
</evidence>
<dbReference type="PANTHER" id="PTHR33507:SF3">
    <property type="entry name" value="INNER MEMBRANE PROTEIN YBBJ"/>
    <property type="match status" value="1"/>
</dbReference>
<keyword evidence="4 5" id="KW-0472">Membrane</keyword>
<evidence type="ECO:0000256" key="5">
    <source>
        <dbReference type="SAM" id="Phobius"/>
    </source>
</evidence>
<dbReference type="Pfam" id="PF01957">
    <property type="entry name" value="NfeD"/>
    <property type="match status" value="1"/>
</dbReference>
<protein>
    <recommendedName>
        <fullName evidence="11">NfeD-like C-terminal domain-containing protein</fullName>
    </recommendedName>
</protein>
<dbReference type="OrthoDB" id="9806253at2"/>
<feature type="transmembrane region" description="Helical" evidence="5">
    <location>
        <begin position="261"/>
        <end position="278"/>
    </location>
</feature>
<dbReference type="EMBL" id="BORC01000001">
    <property type="protein sequence ID" value="GIN60413.1"/>
    <property type="molecule type" value="Genomic_DNA"/>
</dbReference>
<accession>A0A919WEP2</accession>
<keyword evidence="3 5" id="KW-1133">Transmembrane helix</keyword>
<feature type="domain" description="NfeD-like C-terminal" evidence="6">
    <location>
        <begin position="384"/>
        <end position="438"/>
    </location>
</feature>
<dbReference type="InterPro" id="IPR029045">
    <property type="entry name" value="ClpP/crotonase-like_dom_sf"/>
</dbReference>
<evidence type="ECO:0000256" key="3">
    <source>
        <dbReference type="ARBA" id="ARBA00022989"/>
    </source>
</evidence>
<dbReference type="SUPFAM" id="SSF141322">
    <property type="entry name" value="NfeD domain-like"/>
    <property type="match status" value="1"/>
</dbReference>
<evidence type="ECO:0008006" key="11">
    <source>
        <dbReference type="Google" id="ProtNLM"/>
    </source>
</evidence>
<gene>
    <name evidence="9" type="primary">yqeZ</name>
    <name evidence="9" type="ORF">J27TS8_04060</name>
</gene>
<evidence type="ECO:0000256" key="2">
    <source>
        <dbReference type="ARBA" id="ARBA00022692"/>
    </source>
</evidence>
<dbReference type="RefSeq" id="WP_095306867.1">
    <property type="nucleotide sequence ID" value="NZ_SWLZ01000009.1"/>
</dbReference>
<comment type="caution">
    <text evidence="9">The sequence shown here is derived from an EMBL/GenBank/DDBJ whole genome shotgun (WGS) entry which is preliminary data.</text>
</comment>
<name>A0A919WEP2_9BACI</name>
<evidence type="ECO:0000256" key="1">
    <source>
        <dbReference type="ARBA" id="ARBA00004141"/>
    </source>
</evidence>
<evidence type="ECO:0000259" key="7">
    <source>
        <dbReference type="Pfam" id="PF24961"/>
    </source>
</evidence>
<dbReference type="InterPro" id="IPR052165">
    <property type="entry name" value="Membrane_assoc_protease"/>
</dbReference>
<comment type="subcellular location">
    <subcellularLocation>
        <location evidence="1">Membrane</location>
        <topology evidence="1">Multi-pass membrane protein</topology>
    </subcellularLocation>
</comment>